<reference evidence="2" key="4">
    <citation type="submission" date="2020-10" db="EMBL/GenBank/DDBJ databases">
        <authorList>
            <person name="Bassil N.M."/>
            <person name="Lloyd J.R."/>
        </authorList>
    </citation>
    <scope>NUCLEOTIDE SEQUENCE</scope>
    <source>
        <strain evidence="2">NB2006</strain>
    </source>
</reference>
<protein>
    <submittedName>
        <fullName evidence="2">Aspartyl-phosphate phosphatase Spo0E family protein</fullName>
    </submittedName>
</protein>
<dbReference type="OrthoDB" id="2973859at2"/>
<reference evidence="2 3" key="3">
    <citation type="journal article" date="2019" name="Int. J. Syst. Evol. Microbiol.">
        <title>Anaerobacillus isosaccharinicus sp. nov., an alkaliphilic bacterium which degrades isosaccharinic acid.</title>
        <authorList>
            <person name="Bassil N.M."/>
            <person name="Lloyd J.R."/>
        </authorList>
    </citation>
    <scope>NUCLEOTIDE SEQUENCE [LARGE SCALE GENOMIC DNA]</scope>
    <source>
        <strain evidence="2 3">NB2006</strain>
    </source>
</reference>
<name>A0A1S2ME26_9BACI</name>
<keyword evidence="3" id="KW-1185">Reference proteome</keyword>
<reference evidence="2 3" key="2">
    <citation type="journal article" date="2017" name="Genome Announc.">
        <title>Draft Genome Sequences of Four Alkaliphilic Bacteria Belonging to the Anaerobacillus Genus.</title>
        <authorList>
            <person name="Bassil N.M."/>
            <person name="Lloyd J.R."/>
        </authorList>
    </citation>
    <scope>NUCLEOTIDE SEQUENCE [LARGE SCALE GENOMIC DNA]</scope>
    <source>
        <strain evidence="2 3">NB2006</strain>
    </source>
</reference>
<dbReference type="GO" id="GO:0043937">
    <property type="term" value="P:regulation of sporulation"/>
    <property type="evidence" value="ECO:0007669"/>
    <property type="project" value="InterPro"/>
</dbReference>
<dbReference type="EMBL" id="LQXD01000019">
    <property type="protein sequence ID" value="OIJ22860.1"/>
    <property type="molecule type" value="Genomic_DNA"/>
</dbReference>
<dbReference type="InterPro" id="IPR036638">
    <property type="entry name" value="HLH_DNA-bd_sf"/>
</dbReference>
<dbReference type="InterPro" id="IPR053028">
    <property type="entry name" value="Spo0E-like_phosphatase"/>
</dbReference>
<sequence length="62" mass="7521">MYSHQSLKLYIETKRRDMIEAAIHYGMSSEVTIKQSQELDELLNQYRRILIRVKEKEVVNFF</sequence>
<dbReference type="Proteomes" id="UP000180175">
    <property type="component" value="Chromosome"/>
</dbReference>
<dbReference type="SUPFAM" id="SSF140500">
    <property type="entry name" value="BAS1536-like"/>
    <property type="match status" value="1"/>
</dbReference>
<dbReference type="GO" id="GO:0046983">
    <property type="term" value="F:protein dimerization activity"/>
    <property type="evidence" value="ECO:0007669"/>
    <property type="project" value="InterPro"/>
</dbReference>
<dbReference type="RefSeq" id="WP_071315921.1">
    <property type="nucleotide sequence ID" value="NZ_CP063356.2"/>
</dbReference>
<dbReference type="InterPro" id="IPR037208">
    <property type="entry name" value="Spo0E-like_sf"/>
</dbReference>
<dbReference type="KEGG" id="aia:AWH56_002205"/>
<proteinExistence type="predicted"/>
<evidence type="ECO:0000313" key="1">
    <source>
        <dbReference type="EMBL" id="OIJ22860.1"/>
    </source>
</evidence>
<reference evidence="1 3" key="1">
    <citation type="submission" date="2016-10" db="EMBL/GenBank/DDBJ databases">
        <title>Draft genome sequences of four alkaliphilic bacteria belonging to the Anaerobacillus genus.</title>
        <authorList>
            <person name="Bassil N.M."/>
            <person name="Lloyd J.R."/>
        </authorList>
    </citation>
    <scope>NUCLEOTIDE SEQUENCE [LARGE SCALE GENOMIC DNA]</scope>
    <source>
        <strain evidence="1 3">NB2006</strain>
    </source>
</reference>
<dbReference type="Gene3D" id="4.10.280.10">
    <property type="entry name" value="Helix-loop-helix DNA-binding domain"/>
    <property type="match status" value="1"/>
</dbReference>
<organism evidence="1 3">
    <name type="scientific">Anaerobacillus isosaccharinicus</name>
    <dbReference type="NCBI Taxonomy" id="1532552"/>
    <lineage>
        <taxon>Bacteria</taxon>
        <taxon>Bacillati</taxon>
        <taxon>Bacillota</taxon>
        <taxon>Bacilli</taxon>
        <taxon>Bacillales</taxon>
        <taxon>Bacillaceae</taxon>
        <taxon>Anaerobacillus</taxon>
    </lineage>
</organism>
<dbReference type="Pfam" id="PF09388">
    <property type="entry name" value="SpoOE-like"/>
    <property type="match status" value="1"/>
</dbReference>
<dbReference type="PANTHER" id="PTHR41263">
    <property type="entry name" value="ASPARTYL-PHOSPHATE PHOSPHATASE YISI"/>
    <property type="match status" value="1"/>
</dbReference>
<dbReference type="InterPro" id="IPR018540">
    <property type="entry name" value="Spo0E-like"/>
</dbReference>
<dbReference type="PANTHER" id="PTHR41263:SF1">
    <property type="entry name" value="ASPARTYL-PHOSPHATE PHOSPHATASE YISI"/>
    <property type="match status" value="1"/>
</dbReference>
<evidence type="ECO:0000313" key="3">
    <source>
        <dbReference type="Proteomes" id="UP000180175"/>
    </source>
</evidence>
<dbReference type="AlphaFoldDB" id="A0A1S2ME26"/>
<evidence type="ECO:0000313" key="2">
    <source>
        <dbReference type="EMBL" id="QOY36514.1"/>
    </source>
</evidence>
<dbReference type="EMBL" id="CP063356">
    <property type="protein sequence ID" value="QOY36514.1"/>
    <property type="molecule type" value="Genomic_DNA"/>
</dbReference>
<accession>A0A1S2ME26</accession>
<gene>
    <name evidence="2" type="ORF">AWH56_002205</name>
    <name evidence="1" type="ORF">AWH56_04120</name>
</gene>